<proteinExistence type="inferred from homology"/>
<dbReference type="EMBL" id="WVUK01000062">
    <property type="protein sequence ID" value="KAF7490056.1"/>
    <property type="molecule type" value="Genomic_DNA"/>
</dbReference>
<dbReference type="SUPFAM" id="SSF53756">
    <property type="entry name" value="UDP-Glycosyltransferase/glycogen phosphorylase"/>
    <property type="match status" value="1"/>
</dbReference>
<dbReference type="InterPro" id="IPR002213">
    <property type="entry name" value="UDP_glucos_trans"/>
</dbReference>
<organism evidence="4">
    <name type="scientific">Sarcoptes scabiei</name>
    <name type="common">Itch mite</name>
    <name type="synonym">Acarus scabiei</name>
    <dbReference type="NCBI Taxonomy" id="52283"/>
    <lineage>
        <taxon>Eukaryota</taxon>
        <taxon>Metazoa</taxon>
        <taxon>Ecdysozoa</taxon>
        <taxon>Arthropoda</taxon>
        <taxon>Chelicerata</taxon>
        <taxon>Arachnida</taxon>
        <taxon>Acari</taxon>
        <taxon>Acariformes</taxon>
        <taxon>Sarcoptiformes</taxon>
        <taxon>Astigmata</taxon>
        <taxon>Psoroptidia</taxon>
        <taxon>Sarcoptoidea</taxon>
        <taxon>Sarcoptidae</taxon>
        <taxon>Sarcoptinae</taxon>
        <taxon>Sarcoptes</taxon>
    </lineage>
</organism>
<evidence type="ECO:0000313" key="6">
    <source>
        <dbReference type="Proteomes" id="UP000070412"/>
    </source>
</evidence>
<dbReference type="CDD" id="cd03784">
    <property type="entry name" value="GT1_Gtf-like"/>
    <property type="match status" value="1"/>
</dbReference>
<reference evidence="5" key="3">
    <citation type="submission" date="2022-06" db="UniProtKB">
        <authorList>
            <consortium name="EnsemblMetazoa"/>
        </authorList>
    </citation>
    <scope>IDENTIFICATION</scope>
</reference>
<sequence length="437" mass="50791">MRIDKQLKILFVCLDGWGHLNSLIGIAEGLLRRGHRCIFALEAAWKGQAKRYDMKFEEVIYTDPNRLEGLGTNEYWIEFMDDFKQVFGLDPLEALKKNETKRHEQFIHILLDVDDEFKSIIADCKPDIILMDSYTTIPAVVKAGIPWVWVTSAQVLSCLPSDDLPPAGTGFSLNGDRREWDEYNKLFMEINEPILKRYYKRLKDEFELDPPTNGLCHWSPYLNIYSYPKALDYLEIRPLPDKWKRFDHFVRTENGIDFRIPDEILHKPLGKLIYVSMGSLGCADTYLMKRLIQFASKSPNRFIFSLGLRAEELQKEQFPPNVWGRKFLPQIQLMPQIDLVVSHGGNNTTIESLYFGKPILITPLFGDQFNNAQRVKEVGVGDRFNAFRCTEKEFCEKIDKLLNDQSIHKRLQTIRNEMRTSNSIENVAKSIEEILIQ</sequence>
<dbReference type="Gene3D" id="3.40.50.2000">
    <property type="entry name" value="Glycogen Phosphorylase B"/>
    <property type="match status" value="2"/>
</dbReference>
<dbReference type="EC" id="2.4.1.17" evidence="3"/>
<comment type="catalytic activity">
    <reaction evidence="3">
        <text>glucuronate acceptor + UDP-alpha-D-glucuronate = acceptor beta-D-glucuronoside + UDP + H(+)</text>
        <dbReference type="Rhea" id="RHEA:21032"/>
        <dbReference type="ChEBI" id="CHEBI:15378"/>
        <dbReference type="ChEBI" id="CHEBI:58052"/>
        <dbReference type="ChEBI" id="CHEBI:58223"/>
        <dbReference type="ChEBI" id="CHEBI:132367"/>
        <dbReference type="ChEBI" id="CHEBI:132368"/>
        <dbReference type="EC" id="2.4.1.17"/>
    </reaction>
</comment>
<dbReference type="GO" id="GO:0016020">
    <property type="term" value="C:membrane"/>
    <property type="evidence" value="ECO:0007669"/>
    <property type="project" value="UniProtKB-SubCell"/>
</dbReference>
<gene>
    <name evidence="4" type="ORF">SSS_1999</name>
</gene>
<dbReference type="OrthoDB" id="6504522at2759"/>
<keyword evidence="2" id="KW-0328">Glycosyltransferase</keyword>
<dbReference type="Proteomes" id="UP000070412">
    <property type="component" value="Unassembled WGS sequence"/>
</dbReference>
<keyword evidence="1 2" id="KW-0808">Transferase</keyword>
<comment type="subcellular location">
    <subcellularLocation>
        <location evidence="3">Membrane</location>
        <topology evidence="3">Single-pass membrane protein</topology>
    </subcellularLocation>
</comment>
<evidence type="ECO:0000256" key="3">
    <source>
        <dbReference type="RuleBase" id="RU362059"/>
    </source>
</evidence>
<reference evidence="4" key="2">
    <citation type="submission" date="2020-01" db="EMBL/GenBank/DDBJ databases">
        <authorList>
            <person name="Korhonen P.K.K."/>
            <person name="Guangxu M.G."/>
            <person name="Wang T.W."/>
            <person name="Stroehlein A.J.S."/>
            <person name="Young N.D."/>
            <person name="Ang C.-S.A."/>
            <person name="Fernando D.W.F."/>
            <person name="Lu H.L."/>
            <person name="Taylor S.T."/>
            <person name="Ehtesham M.E.M."/>
            <person name="Najaraj S.H.N."/>
            <person name="Harsha G.H.G."/>
            <person name="Madugundu A.M."/>
            <person name="Renuse S.R."/>
            <person name="Holt D.H."/>
            <person name="Pandey A.P."/>
            <person name="Papenfuss A.P."/>
            <person name="Gasser R.B.G."/>
            <person name="Fischer K.F."/>
        </authorList>
    </citation>
    <scope>NUCLEOTIDE SEQUENCE</scope>
    <source>
        <strain evidence="4">SSS_KF_BRIS2020</strain>
    </source>
</reference>
<evidence type="ECO:0000313" key="4">
    <source>
        <dbReference type="EMBL" id="KAF7490056.1"/>
    </source>
</evidence>
<evidence type="ECO:0000256" key="1">
    <source>
        <dbReference type="ARBA" id="ARBA00022679"/>
    </source>
</evidence>
<dbReference type="GO" id="GO:0015020">
    <property type="term" value="F:glucuronosyltransferase activity"/>
    <property type="evidence" value="ECO:0007669"/>
    <property type="project" value="UniProtKB-EC"/>
</dbReference>
<dbReference type="PANTHER" id="PTHR48050">
    <property type="entry name" value="STEROL 3-BETA-GLUCOSYLTRANSFERASE"/>
    <property type="match status" value="1"/>
</dbReference>
<name>A0A834R7B1_SARSC</name>
<dbReference type="InterPro" id="IPR035595">
    <property type="entry name" value="UDP_glycos_trans_CS"/>
</dbReference>
<dbReference type="InterPro" id="IPR050426">
    <property type="entry name" value="Glycosyltransferase_28"/>
</dbReference>
<accession>A0A834R7B1</accession>
<evidence type="ECO:0000313" key="5">
    <source>
        <dbReference type="EnsemblMetazoa" id="KAF7490056.1"/>
    </source>
</evidence>
<dbReference type="PANTHER" id="PTHR48050:SF13">
    <property type="entry name" value="STEROL 3-BETA-GLUCOSYLTRANSFERASE UGT80A2"/>
    <property type="match status" value="1"/>
</dbReference>
<protein>
    <recommendedName>
        <fullName evidence="3">UDP-glucuronosyltransferase</fullName>
        <ecNumber evidence="3">2.4.1.17</ecNumber>
    </recommendedName>
</protein>
<evidence type="ECO:0000256" key="2">
    <source>
        <dbReference type="RuleBase" id="RU003718"/>
    </source>
</evidence>
<comment type="similarity">
    <text evidence="2">Belongs to the UDP-glycosyltransferase family.</text>
</comment>
<dbReference type="PROSITE" id="PS00375">
    <property type="entry name" value="UDPGT"/>
    <property type="match status" value="1"/>
</dbReference>
<dbReference type="EnsemblMetazoa" id="SSS_1999s_mrna">
    <property type="protein sequence ID" value="KAF7490056.1"/>
    <property type="gene ID" value="SSS_1999"/>
</dbReference>
<dbReference type="Pfam" id="PF00201">
    <property type="entry name" value="UDPGT"/>
    <property type="match status" value="1"/>
</dbReference>
<dbReference type="AlphaFoldDB" id="A0A834R7B1"/>
<reference evidence="6" key="1">
    <citation type="journal article" date="2020" name="PLoS Negl. Trop. Dis.">
        <title>High-quality nuclear genome for Sarcoptes scabiei-A critical resource for a neglected parasite.</title>
        <authorList>
            <person name="Korhonen P.K."/>
            <person name="Gasser R.B."/>
            <person name="Ma G."/>
            <person name="Wang T."/>
            <person name="Stroehlein A.J."/>
            <person name="Young N.D."/>
            <person name="Ang C.S."/>
            <person name="Fernando D.D."/>
            <person name="Lu H.C."/>
            <person name="Taylor S."/>
            <person name="Reynolds S.L."/>
            <person name="Mofiz E."/>
            <person name="Najaraj S.H."/>
            <person name="Gowda H."/>
            <person name="Madugundu A."/>
            <person name="Renuse S."/>
            <person name="Holt D."/>
            <person name="Pandey A."/>
            <person name="Papenfuss A.T."/>
            <person name="Fischer K."/>
        </authorList>
    </citation>
    <scope>NUCLEOTIDE SEQUENCE [LARGE SCALE GENOMIC DNA]</scope>
</reference>
<keyword evidence="6" id="KW-1185">Reference proteome</keyword>